<reference evidence="2 3" key="1">
    <citation type="journal article" date="2018" name="Nat. Ecol. Evol.">
        <title>Pezizomycetes genomes reveal the molecular basis of ectomycorrhizal truffle lifestyle.</title>
        <authorList>
            <person name="Murat C."/>
            <person name="Payen T."/>
            <person name="Noel B."/>
            <person name="Kuo A."/>
            <person name="Morin E."/>
            <person name="Chen J."/>
            <person name="Kohler A."/>
            <person name="Krizsan K."/>
            <person name="Balestrini R."/>
            <person name="Da Silva C."/>
            <person name="Montanini B."/>
            <person name="Hainaut M."/>
            <person name="Levati E."/>
            <person name="Barry K.W."/>
            <person name="Belfiori B."/>
            <person name="Cichocki N."/>
            <person name="Clum A."/>
            <person name="Dockter R.B."/>
            <person name="Fauchery L."/>
            <person name="Guy J."/>
            <person name="Iotti M."/>
            <person name="Le Tacon F."/>
            <person name="Lindquist E.A."/>
            <person name="Lipzen A."/>
            <person name="Malagnac F."/>
            <person name="Mello A."/>
            <person name="Molinier V."/>
            <person name="Miyauchi S."/>
            <person name="Poulain J."/>
            <person name="Riccioni C."/>
            <person name="Rubini A."/>
            <person name="Sitrit Y."/>
            <person name="Splivallo R."/>
            <person name="Traeger S."/>
            <person name="Wang M."/>
            <person name="Zifcakova L."/>
            <person name="Wipf D."/>
            <person name="Zambonelli A."/>
            <person name="Paolocci F."/>
            <person name="Nowrousian M."/>
            <person name="Ottonello S."/>
            <person name="Baldrian P."/>
            <person name="Spatafora J.W."/>
            <person name="Henrissat B."/>
            <person name="Nagy L.G."/>
            <person name="Aury J.M."/>
            <person name="Wincker P."/>
            <person name="Grigoriev I.V."/>
            <person name="Bonfante P."/>
            <person name="Martin F.M."/>
        </authorList>
    </citation>
    <scope>NUCLEOTIDE SEQUENCE [LARGE SCALE GENOMIC DNA]</scope>
    <source>
        <strain evidence="2 3">CCBAS932</strain>
    </source>
</reference>
<evidence type="ECO:0000313" key="2">
    <source>
        <dbReference type="EMBL" id="RPB07510.1"/>
    </source>
</evidence>
<dbReference type="InParanoid" id="A0A3N4KAH7"/>
<feature type="region of interest" description="Disordered" evidence="1">
    <location>
        <begin position="53"/>
        <end position="100"/>
    </location>
</feature>
<evidence type="ECO:0000313" key="3">
    <source>
        <dbReference type="Proteomes" id="UP000277580"/>
    </source>
</evidence>
<dbReference type="OrthoDB" id="5370277at2759"/>
<feature type="compositionally biased region" description="Low complexity" evidence="1">
    <location>
        <begin position="53"/>
        <end position="71"/>
    </location>
</feature>
<feature type="region of interest" description="Disordered" evidence="1">
    <location>
        <begin position="1"/>
        <end position="32"/>
    </location>
</feature>
<sequence length="486" mass="53141">MTKRKGAGSDRVAGRHWLQKQRRALTAPPGQTINFTPVFNSDVVNSSFAVNAGAAGPADDAPESPSASAHADGPDDTEDDIGEQERGEADGGVLPSTVGGPVLADERVIESLTATYQRQSHRWRLASGRDVETVLFENCRRMSFPVSASSLALSFTIDLDDPNMRSWFEPEELDEISKSLPEPPSTPGILSMVQSLHRFRSCKSPADLRNVLATTSFLEPGQTFDAERDFLRMWADLVIRNLLVLWESPAHPLRSQQLEDFYSNLIWAPILDQCFLSFPSIVLVRKDSPCRSTAARKNRARTLDTRMRQGRRLDGVIRSTGDEAHEFGGMEVARSAAGGLKSTKRLGDEEKLLKALRDMLAVLCGLVNVSGEDKPSLQVVGVLCAGLKMQVIKMGCYREGCVAVVRRQQVVEIPEELNGLTGLTKVLVMVASMKAVVEQTSKAISQRHNSTSSADKSDEDLIKEILQGTVTETNLGWAADTPSPEP</sequence>
<evidence type="ECO:0000256" key="1">
    <source>
        <dbReference type="SAM" id="MobiDB-lite"/>
    </source>
</evidence>
<dbReference type="AlphaFoldDB" id="A0A3N4KAH7"/>
<name>A0A3N4KAH7_9PEZI</name>
<dbReference type="EMBL" id="ML119181">
    <property type="protein sequence ID" value="RPB07510.1"/>
    <property type="molecule type" value="Genomic_DNA"/>
</dbReference>
<accession>A0A3N4KAH7</accession>
<organism evidence="2 3">
    <name type="scientific">Morchella conica CCBAS932</name>
    <dbReference type="NCBI Taxonomy" id="1392247"/>
    <lineage>
        <taxon>Eukaryota</taxon>
        <taxon>Fungi</taxon>
        <taxon>Dikarya</taxon>
        <taxon>Ascomycota</taxon>
        <taxon>Pezizomycotina</taxon>
        <taxon>Pezizomycetes</taxon>
        <taxon>Pezizales</taxon>
        <taxon>Morchellaceae</taxon>
        <taxon>Morchella</taxon>
    </lineage>
</organism>
<proteinExistence type="predicted"/>
<gene>
    <name evidence="2" type="ORF">P167DRAFT_540071</name>
</gene>
<protein>
    <submittedName>
        <fullName evidence="2">Uncharacterized protein</fullName>
    </submittedName>
</protein>
<keyword evidence="3" id="KW-1185">Reference proteome</keyword>
<dbReference type="Proteomes" id="UP000277580">
    <property type="component" value="Unassembled WGS sequence"/>
</dbReference>